<protein>
    <recommendedName>
        <fullName evidence="3">non-specific serine/threonine protein kinase</fullName>
        <ecNumber evidence="3">2.7.11.1</ecNumber>
    </recommendedName>
</protein>
<dbReference type="OrthoDB" id="4062651at2759"/>
<comment type="catalytic activity">
    <reaction evidence="16">
        <text>L-seryl-[protein] + ATP = O-phospho-L-seryl-[protein] + ADP + H(+)</text>
        <dbReference type="Rhea" id="RHEA:17989"/>
        <dbReference type="Rhea" id="RHEA-COMP:9863"/>
        <dbReference type="Rhea" id="RHEA-COMP:11604"/>
        <dbReference type="ChEBI" id="CHEBI:15378"/>
        <dbReference type="ChEBI" id="CHEBI:29999"/>
        <dbReference type="ChEBI" id="CHEBI:30616"/>
        <dbReference type="ChEBI" id="CHEBI:83421"/>
        <dbReference type="ChEBI" id="CHEBI:456216"/>
        <dbReference type="EC" id="2.7.11.1"/>
    </reaction>
</comment>
<reference evidence="21" key="3">
    <citation type="journal article" date="2020" name="Plant Biotechnol. J.">
        <title>The pomegranate (Punica granatum L.) draft genome dissects genetic divergence between soft- and hard-seeded cultivars.</title>
        <authorList>
            <person name="Luo X."/>
            <person name="Li H."/>
            <person name="Wu Z."/>
            <person name="Yao W."/>
            <person name="Zhao P."/>
            <person name="Cao D."/>
            <person name="Yu H."/>
            <person name="Li K."/>
            <person name="Poudel K."/>
            <person name="Zhao D."/>
            <person name="Zhang F."/>
            <person name="Xia X."/>
            <person name="Chen L."/>
            <person name="Wang Q."/>
            <person name="Jing D."/>
            <person name="Cao S."/>
        </authorList>
    </citation>
    <scope>NUCLEOTIDE SEQUENCE [LARGE SCALE GENOMIC DNA]</scope>
</reference>
<evidence type="ECO:0000313" key="22">
    <source>
        <dbReference type="RefSeq" id="XP_031401084.1"/>
    </source>
</evidence>
<evidence type="ECO:0000256" key="17">
    <source>
        <dbReference type="SAM" id="MobiDB-lite"/>
    </source>
</evidence>
<dbReference type="GeneID" id="116211033"/>
<dbReference type="RefSeq" id="XP_031401084.1">
    <property type="nucleotide sequence ID" value="XM_031545224.1"/>
</dbReference>
<feature type="compositionally biased region" description="Gly residues" evidence="17">
    <location>
        <begin position="376"/>
        <end position="388"/>
    </location>
</feature>
<dbReference type="PANTHER" id="PTHR47985:SF44">
    <property type="entry name" value="SERINE_THREONINE-PROTEIN KINASE PBS1"/>
    <property type="match status" value="1"/>
</dbReference>
<keyword evidence="14" id="KW-0449">Lipoprotein</keyword>
<keyword evidence="12" id="KW-0472">Membrane</keyword>
<evidence type="ECO:0000256" key="7">
    <source>
        <dbReference type="ARBA" id="ARBA00022679"/>
    </source>
</evidence>
<keyword evidence="4" id="KW-1003">Cell membrane</keyword>
<evidence type="ECO:0000256" key="4">
    <source>
        <dbReference type="ARBA" id="ARBA00022475"/>
    </source>
</evidence>
<name>A0A218WV63_PUNGR</name>
<dbReference type="FunFam" id="1.10.510.10:FF:000032">
    <property type="entry name" value="Serine/threonine-protein kinase PBS1"/>
    <property type="match status" value="1"/>
</dbReference>
<evidence type="ECO:0000256" key="9">
    <source>
        <dbReference type="ARBA" id="ARBA00022777"/>
    </source>
</evidence>
<comment type="similarity">
    <text evidence="2">Belongs to the protein kinase superfamily. Ser/Thr protein kinase family.</text>
</comment>
<gene>
    <name evidence="22" type="primary">LOC116211033</name>
    <name evidence="19" type="ORF">CDL15_Pgr009886</name>
</gene>
<evidence type="ECO:0000259" key="18">
    <source>
        <dbReference type="PROSITE" id="PS50011"/>
    </source>
</evidence>
<keyword evidence="8" id="KW-0547">Nucleotide-binding</keyword>
<dbReference type="InterPro" id="IPR000719">
    <property type="entry name" value="Prot_kinase_dom"/>
</dbReference>
<evidence type="ECO:0000256" key="16">
    <source>
        <dbReference type="ARBA" id="ARBA00048679"/>
    </source>
</evidence>
<dbReference type="FunFam" id="3.30.200.20:FF:000248">
    <property type="entry name" value="Serine/threonine-protein kinase PBS1"/>
    <property type="match status" value="1"/>
</dbReference>
<dbReference type="Gene3D" id="1.10.510.10">
    <property type="entry name" value="Transferase(Phosphotransferase) domain 1"/>
    <property type="match status" value="1"/>
</dbReference>
<keyword evidence="6" id="KW-0597">Phosphoprotein</keyword>
<dbReference type="InterPro" id="IPR008271">
    <property type="entry name" value="Ser/Thr_kinase_AS"/>
</dbReference>
<evidence type="ECO:0000256" key="1">
    <source>
        <dbReference type="ARBA" id="ARBA00004193"/>
    </source>
</evidence>
<feature type="region of interest" description="Disordered" evidence="17">
    <location>
        <begin position="444"/>
        <end position="464"/>
    </location>
</feature>
<dbReference type="Proteomes" id="UP000197138">
    <property type="component" value="Unassembled WGS sequence"/>
</dbReference>
<evidence type="ECO:0000256" key="8">
    <source>
        <dbReference type="ARBA" id="ARBA00022741"/>
    </source>
</evidence>
<feature type="domain" description="Protein kinase" evidence="18">
    <location>
        <begin position="86"/>
        <end position="363"/>
    </location>
</feature>
<reference evidence="22" key="4">
    <citation type="submission" date="2025-04" db="UniProtKB">
        <authorList>
            <consortium name="RefSeq"/>
        </authorList>
    </citation>
    <scope>IDENTIFICATION</scope>
    <source>
        <tissue evidence="22">Leaf</tissue>
    </source>
</reference>
<dbReference type="CDD" id="cd14066">
    <property type="entry name" value="STKc_IRAK"/>
    <property type="match status" value="1"/>
</dbReference>
<dbReference type="SUPFAM" id="SSF56112">
    <property type="entry name" value="Protein kinase-like (PK-like)"/>
    <property type="match status" value="1"/>
</dbReference>
<evidence type="ECO:0000256" key="13">
    <source>
        <dbReference type="ARBA" id="ARBA00023139"/>
    </source>
</evidence>
<sequence>MGCFSCFDSGEDEKLNTEKIAALDRKQHLPTIPSTISRLPSGAERLRTRSNAGSKREVIGSKDGPGAHIAAQTFTFKELAAATKNFQSESFLGEGGFGPVYKGRLESTGQVVAVKQLDRNGLQGNREFLVEVLMLSLLHHPNLVNLIGYCADGDQRLLVYEFMPLGSLEYHLFDLPPDKEPLDWNTRMKIAAGAAKGLEYLHDKANPPVIYRDFKSSNILLDEGYFPKLSDFGLAKLGPVGDKSHVSTRVMGTYGYCAPEYAMTGQLTVKSDVYSFGVVFLELITGRRAIDSSRPHGEQNLVTWARPLFNDRKKFSKLADPRLQGRYPMRGLYQALAVASMCIQEQAAARPLIGDVVTALSYLANRLYDSTAPSGHRGGLGSNDGRGSGRILRNEELGGSGRRWDFEGSEKEDSPRETGKILNSNRDAERERVVAEAKMWGENWREKRRQSAQGSLDRLNGQFL</sequence>
<dbReference type="EMBL" id="MTKT01003224">
    <property type="protein sequence ID" value="OWM76240.1"/>
    <property type="molecule type" value="Genomic_DNA"/>
</dbReference>
<evidence type="ECO:0000256" key="11">
    <source>
        <dbReference type="ARBA" id="ARBA00022840"/>
    </source>
</evidence>
<dbReference type="GO" id="GO:0031349">
    <property type="term" value="P:positive regulation of defense response"/>
    <property type="evidence" value="ECO:0007669"/>
    <property type="project" value="UniProtKB-ARBA"/>
</dbReference>
<keyword evidence="11" id="KW-0067">ATP-binding</keyword>
<keyword evidence="21" id="KW-1185">Reference proteome</keyword>
<dbReference type="Pfam" id="PF00069">
    <property type="entry name" value="Pkinase"/>
    <property type="match status" value="1"/>
</dbReference>
<dbReference type="AlphaFoldDB" id="A0A218WV63"/>
<keyword evidence="5" id="KW-0723">Serine/threonine-protein kinase</keyword>
<feature type="compositionally biased region" description="Basic and acidic residues" evidence="17">
    <location>
        <begin position="392"/>
        <end position="419"/>
    </location>
</feature>
<organism evidence="19 20">
    <name type="scientific">Punica granatum</name>
    <name type="common">Pomegranate</name>
    <dbReference type="NCBI Taxonomy" id="22663"/>
    <lineage>
        <taxon>Eukaryota</taxon>
        <taxon>Viridiplantae</taxon>
        <taxon>Streptophyta</taxon>
        <taxon>Embryophyta</taxon>
        <taxon>Tracheophyta</taxon>
        <taxon>Spermatophyta</taxon>
        <taxon>Magnoliopsida</taxon>
        <taxon>eudicotyledons</taxon>
        <taxon>Gunneridae</taxon>
        <taxon>Pentapetalae</taxon>
        <taxon>rosids</taxon>
        <taxon>malvids</taxon>
        <taxon>Myrtales</taxon>
        <taxon>Lythraceae</taxon>
        <taxon>Punica</taxon>
    </lineage>
</organism>
<keyword evidence="9" id="KW-0418">Kinase</keyword>
<evidence type="ECO:0000256" key="14">
    <source>
        <dbReference type="ARBA" id="ARBA00023288"/>
    </source>
</evidence>
<feature type="region of interest" description="Disordered" evidence="17">
    <location>
        <begin position="373"/>
        <end position="428"/>
    </location>
</feature>
<evidence type="ECO:0000256" key="6">
    <source>
        <dbReference type="ARBA" id="ARBA00022553"/>
    </source>
</evidence>
<comment type="subcellular location">
    <subcellularLocation>
        <location evidence="1">Cell membrane</location>
        <topology evidence="1">Lipid-anchor</topology>
    </subcellularLocation>
</comment>
<reference evidence="20" key="1">
    <citation type="journal article" date="2017" name="Plant J.">
        <title>The pomegranate (Punica granatum L.) genome and the genomics of punicalagin biosynthesis.</title>
        <authorList>
            <person name="Qin G."/>
            <person name="Xu C."/>
            <person name="Ming R."/>
            <person name="Tang H."/>
            <person name="Guyot R."/>
            <person name="Kramer E.M."/>
            <person name="Hu Y."/>
            <person name="Yi X."/>
            <person name="Qi Y."/>
            <person name="Xu X."/>
            <person name="Gao Z."/>
            <person name="Pan H."/>
            <person name="Jian J."/>
            <person name="Tian Y."/>
            <person name="Yue Z."/>
            <person name="Xu Y."/>
        </authorList>
    </citation>
    <scope>NUCLEOTIDE SEQUENCE [LARGE SCALE GENOMIC DNA]</scope>
    <source>
        <strain evidence="20">cv. Dabenzi</strain>
    </source>
</reference>
<evidence type="ECO:0000256" key="2">
    <source>
        <dbReference type="ARBA" id="ARBA00008684"/>
    </source>
</evidence>
<evidence type="ECO:0000256" key="5">
    <source>
        <dbReference type="ARBA" id="ARBA00022527"/>
    </source>
</evidence>
<evidence type="ECO:0000313" key="19">
    <source>
        <dbReference type="EMBL" id="OWM76240.1"/>
    </source>
</evidence>
<comment type="catalytic activity">
    <reaction evidence="15">
        <text>L-threonyl-[protein] + ATP = O-phospho-L-threonyl-[protein] + ADP + H(+)</text>
        <dbReference type="Rhea" id="RHEA:46608"/>
        <dbReference type="Rhea" id="RHEA-COMP:11060"/>
        <dbReference type="Rhea" id="RHEA-COMP:11605"/>
        <dbReference type="ChEBI" id="CHEBI:15378"/>
        <dbReference type="ChEBI" id="CHEBI:30013"/>
        <dbReference type="ChEBI" id="CHEBI:30616"/>
        <dbReference type="ChEBI" id="CHEBI:61977"/>
        <dbReference type="ChEBI" id="CHEBI:456216"/>
        <dbReference type="EC" id="2.7.11.1"/>
    </reaction>
</comment>
<dbReference type="GO" id="GO:0045087">
    <property type="term" value="P:innate immune response"/>
    <property type="evidence" value="ECO:0007669"/>
    <property type="project" value="UniProtKB-ARBA"/>
</dbReference>
<dbReference type="PANTHER" id="PTHR47985">
    <property type="entry name" value="OS07G0668900 PROTEIN"/>
    <property type="match status" value="1"/>
</dbReference>
<dbReference type="GO" id="GO:0005886">
    <property type="term" value="C:plasma membrane"/>
    <property type="evidence" value="ECO:0007669"/>
    <property type="project" value="UniProtKB-SubCell"/>
</dbReference>
<dbReference type="Proteomes" id="UP000515151">
    <property type="component" value="Chromosome 6"/>
</dbReference>
<keyword evidence="7" id="KW-0808">Transferase</keyword>
<evidence type="ECO:0000313" key="21">
    <source>
        <dbReference type="Proteomes" id="UP000515151"/>
    </source>
</evidence>
<dbReference type="GO" id="GO:0004674">
    <property type="term" value="F:protein serine/threonine kinase activity"/>
    <property type="evidence" value="ECO:0007669"/>
    <property type="project" value="UniProtKB-KW"/>
</dbReference>
<dbReference type="EC" id="2.7.11.1" evidence="3"/>
<evidence type="ECO:0000256" key="10">
    <source>
        <dbReference type="ARBA" id="ARBA00022821"/>
    </source>
</evidence>
<evidence type="ECO:0000256" key="3">
    <source>
        <dbReference type="ARBA" id="ARBA00012513"/>
    </source>
</evidence>
<dbReference type="GO" id="GO:0045088">
    <property type="term" value="P:regulation of innate immune response"/>
    <property type="evidence" value="ECO:0007669"/>
    <property type="project" value="UniProtKB-ARBA"/>
</dbReference>
<dbReference type="PROSITE" id="PS00108">
    <property type="entry name" value="PROTEIN_KINASE_ST"/>
    <property type="match status" value="1"/>
</dbReference>
<evidence type="ECO:0000256" key="12">
    <source>
        <dbReference type="ARBA" id="ARBA00023136"/>
    </source>
</evidence>
<dbReference type="GO" id="GO:0005524">
    <property type="term" value="F:ATP binding"/>
    <property type="evidence" value="ECO:0007669"/>
    <property type="project" value="UniProtKB-KW"/>
</dbReference>
<reference evidence="19" key="2">
    <citation type="submission" date="2017-06" db="EMBL/GenBank/DDBJ databases">
        <title>The pomegranate genome and the genomics of punicalagin biosynthesis.</title>
        <authorList>
            <person name="Xu C."/>
        </authorList>
    </citation>
    <scope>NUCLEOTIDE SEQUENCE [LARGE SCALE GENOMIC DNA]</scope>
    <source>
        <tissue evidence="19">Fresh leaf</tissue>
    </source>
</reference>
<keyword evidence="10" id="KW-0611">Plant defense</keyword>
<accession>A0A218WV63</accession>
<evidence type="ECO:0000313" key="20">
    <source>
        <dbReference type="Proteomes" id="UP000197138"/>
    </source>
</evidence>
<keyword evidence="13" id="KW-0564">Palmitate</keyword>
<evidence type="ECO:0000256" key="15">
    <source>
        <dbReference type="ARBA" id="ARBA00047899"/>
    </source>
</evidence>
<dbReference type="Gene3D" id="3.30.200.20">
    <property type="entry name" value="Phosphorylase Kinase, domain 1"/>
    <property type="match status" value="1"/>
</dbReference>
<dbReference type="InterPro" id="IPR011009">
    <property type="entry name" value="Kinase-like_dom_sf"/>
</dbReference>
<dbReference type="PROSITE" id="PS50011">
    <property type="entry name" value="PROTEIN_KINASE_DOM"/>
    <property type="match status" value="1"/>
</dbReference>
<proteinExistence type="inferred from homology"/>